<protein>
    <submittedName>
        <fullName evidence="2">Uncharacterized protein</fullName>
    </submittedName>
</protein>
<proteinExistence type="predicted"/>
<dbReference type="Proteomes" id="UP000887569">
    <property type="component" value="Unplaced"/>
</dbReference>
<accession>A0A915ANI7</accession>
<name>A0A915ANI7_PARUN</name>
<evidence type="ECO:0000313" key="1">
    <source>
        <dbReference type="Proteomes" id="UP000887569"/>
    </source>
</evidence>
<keyword evidence="1" id="KW-1185">Reference proteome</keyword>
<reference evidence="2" key="1">
    <citation type="submission" date="2022-11" db="UniProtKB">
        <authorList>
            <consortium name="WormBaseParasite"/>
        </authorList>
    </citation>
    <scope>IDENTIFICATION</scope>
</reference>
<organism evidence="1 2">
    <name type="scientific">Parascaris univalens</name>
    <name type="common">Nematode worm</name>
    <dbReference type="NCBI Taxonomy" id="6257"/>
    <lineage>
        <taxon>Eukaryota</taxon>
        <taxon>Metazoa</taxon>
        <taxon>Ecdysozoa</taxon>
        <taxon>Nematoda</taxon>
        <taxon>Chromadorea</taxon>
        <taxon>Rhabditida</taxon>
        <taxon>Spirurina</taxon>
        <taxon>Ascaridomorpha</taxon>
        <taxon>Ascaridoidea</taxon>
        <taxon>Ascarididae</taxon>
        <taxon>Parascaris</taxon>
    </lineage>
</organism>
<dbReference type="WBParaSite" id="PgR010_g029_t01">
    <property type="protein sequence ID" value="PgR010_g029_t01"/>
    <property type="gene ID" value="PgR010_g029"/>
</dbReference>
<sequence>MCDDRGHETMCAYLVHSRSLSSFQTAAHKGLTYTDTHTYARLDAVCIVGMGRRKLGTLSGNHSG</sequence>
<evidence type="ECO:0000313" key="2">
    <source>
        <dbReference type="WBParaSite" id="PgR010_g029_t01"/>
    </source>
</evidence>
<dbReference type="AlphaFoldDB" id="A0A915ANI7"/>